<feature type="repeat" description="TPR" evidence="3">
    <location>
        <begin position="474"/>
        <end position="507"/>
    </location>
</feature>
<evidence type="ECO:0000256" key="4">
    <source>
        <dbReference type="SAM" id="MobiDB-lite"/>
    </source>
</evidence>
<dbReference type="OrthoDB" id="65716at2759"/>
<protein>
    <recommendedName>
        <fullName evidence="2">Protein ZIP4 homolog</fullName>
    </recommendedName>
</protein>
<dbReference type="InterPro" id="IPR019734">
    <property type="entry name" value="TPR_rpt"/>
</dbReference>
<gene>
    <name evidence="6" type="primary">LOC103706066</name>
</gene>
<dbReference type="GeneID" id="103706066"/>
<dbReference type="GO" id="GO:0090173">
    <property type="term" value="P:regulation of synaptonemal complex assembly"/>
    <property type="evidence" value="ECO:0007669"/>
    <property type="project" value="InterPro"/>
</dbReference>
<dbReference type="PANTHER" id="PTHR40375:SF2">
    <property type="entry name" value="SPORULATION-SPECIFIC PROTEIN 22"/>
    <property type="match status" value="1"/>
</dbReference>
<dbReference type="InterPro" id="IPR013940">
    <property type="entry name" value="Spo22/ZIP4/TEX11"/>
</dbReference>
<dbReference type="KEGG" id="pda:103706066"/>
<feature type="region of interest" description="Disordered" evidence="4">
    <location>
        <begin position="937"/>
        <end position="956"/>
    </location>
</feature>
<evidence type="ECO:0000313" key="6">
    <source>
        <dbReference type="RefSeq" id="XP_038990428.1"/>
    </source>
</evidence>
<reference evidence="5" key="1">
    <citation type="journal article" date="2019" name="Nat. Commun.">
        <title>Genome-wide association mapping of date palm fruit traits.</title>
        <authorList>
            <person name="Hazzouri K.M."/>
            <person name="Gros-Balthazard M."/>
            <person name="Flowers J.M."/>
            <person name="Copetti D."/>
            <person name="Lemansour A."/>
            <person name="Lebrun M."/>
            <person name="Masmoudi K."/>
            <person name="Ferrand S."/>
            <person name="Dhar M.I."/>
            <person name="Fresquez Z.A."/>
            <person name="Rosas U."/>
            <person name="Zhang J."/>
            <person name="Talag J."/>
            <person name="Lee S."/>
            <person name="Kudrna D."/>
            <person name="Powell R.F."/>
            <person name="Leitch I.J."/>
            <person name="Krueger R.R."/>
            <person name="Wing R.A."/>
            <person name="Amiri K.M.A."/>
            <person name="Purugganan M.D."/>
        </authorList>
    </citation>
    <scope>NUCLEOTIDE SEQUENCE [LARGE SCALE GENOMIC DNA]</scope>
    <source>
        <strain evidence="5">cv. Khalas</strain>
    </source>
</reference>
<keyword evidence="3" id="KW-0802">TPR repeat</keyword>
<keyword evidence="1" id="KW-0469">Meiosis</keyword>
<dbReference type="Proteomes" id="UP000228380">
    <property type="component" value="Chromosome 1"/>
</dbReference>
<accession>A0A8B9B2F5</accession>
<evidence type="ECO:0000256" key="1">
    <source>
        <dbReference type="ARBA" id="ARBA00023254"/>
    </source>
</evidence>
<proteinExistence type="predicted"/>
<evidence type="ECO:0000256" key="2">
    <source>
        <dbReference type="ARBA" id="ARBA00031845"/>
    </source>
</evidence>
<dbReference type="PANTHER" id="PTHR40375">
    <property type="entry name" value="SPORULATION-SPECIFIC PROTEIN 22"/>
    <property type="match status" value="1"/>
</dbReference>
<dbReference type="SUPFAM" id="SSF48452">
    <property type="entry name" value="TPR-like"/>
    <property type="match status" value="1"/>
</dbReference>
<dbReference type="GO" id="GO:0051321">
    <property type="term" value="P:meiotic cell cycle"/>
    <property type="evidence" value="ECO:0007669"/>
    <property type="project" value="UniProtKB-KW"/>
</dbReference>
<reference evidence="6" key="2">
    <citation type="submission" date="2025-08" db="UniProtKB">
        <authorList>
            <consortium name="RefSeq"/>
        </authorList>
    </citation>
    <scope>IDENTIFICATION</scope>
    <source>
        <tissue evidence="6">Young leaves</tissue>
    </source>
</reference>
<dbReference type="AlphaFoldDB" id="A0A8B9B2F5"/>
<keyword evidence="5" id="KW-1185">Reference proteome</keyword>
<dbReference type="Gene3D" id="1.25.40.10">
    <property type="entry name" value="Tetratricopeptide repeat domain"/>
    <property type="match status" value="2"/>
</dbReference>
<name>A0A8B9B2F5_PHODC</name>
<dbReference type="InterPro" id="IPR039057">
    <property type="entry name" value="Spo22/ZIP4"/>
</dbReference>
<dbReference type="Pfam" id="PF08631">
    <property type="entry name" value="SPO22"/>
    <property type="match status" value="1"/>
</dbReference>
<sequence length="956" mass="104433">MRISELSPDRRPRSDDSQPLRLLLEDLESSIKEAESLSPDDLSSREKLATRLRRSLSRLTAALPLTEPAKLHIWKLSYRLWNACVDLSNAAGFRTDVRWRTDQAELRQIAADLLLLAGNPAGIPSAAFKSASFFHKTGQIWHELGRFDVAAGCFERAIDLTSTVPIDGIGGEEELRLLLDLNLSRSRTAWEVADRNLAIALLNRSKSLLFGSPAAFRTLAEQYLQFGKLDLAKKSPEGNSDASKLLTEALDLCEKGIAAAKGRGGGSGTLDLEELKGRCLRFLAAERLQAEDYEGVLRCVRVLRGDAAAGGAAAEHPSVGFVAMRAWLGAGRVGEAERELKGMMANKEVPEGVCVTAAEAYLAVAGAEAAWGVLTGLLGRCRAGAGAALRVVKRVAEGGGGGRAKVVADLAADDRVVALFEDAAAAKERNAMHAVLWNCGTEHFRSKVYDISAEMFEKSMLYVPHDEENRARRSNCFRVLGLCHLALMQLDQAEEFINEANKLEPNVKCAFLKFKIDLQKKDEKEAIDQIQAMVSCIDFNPEFLTLSTHEAIACQSLAVAVASLSILLNLYAPGKPMRMPEVAVLRNLITLLHRNPDGELEILKYTSVAGARMTELGVEGFFGTGAVGSRELNWFAGNSWNMGLKTGKEKKYEACAEFLELASAFYSAMNDESNGDQVMVCKSLILSVGAMLNVEEQKKVSLLDSDIKKAIEMLSRAGKILPLVSSAVQIVNDQHAEYSGLFFLHTFNSYHVLNRLNSDTRSQQLQLIKSFASSKACTPNHLLQLGCTALRGGRPNLEAAEFALNACLAALLASPLPDYHLISIVLRKLVCLSGLQDAEGGKNDGAYRVYRQAYQIIVGLKDGEYPIEEGKWLATTAWNKSGLAVRLHQFNVAERWMKMGLDLARHLKGMEKYIEGMEEYFANFERLCGVGAVDGSGGNEGKESSSRSQPVLLQTL</sequence>
<dbReference type="SMART" id="SM00028">
    <property type="entry name" value="TPR"/>
    <property type="match status" value="3"/>
</dbReference>
<organism evidence="5 6">
    <name type="scientific">Phoenix dactylifera</name>
    <name type="common">Date palm</name>
    <dbReference type="NCBI Taxonomy" id="42345"/>
    <lineage>
        <taxon>Eukaryota</taxon>
        <taxon>Viridiplantae</taxon>
        <taxon>Streptophyta</taxon>
        <taxon>Embryophyta</taxon>
        <taxon>Tracheophyta</taxon>
        <taxon>Spermatophyta</taxon>
        <taxon>Magnoliopsida</taxon>
        <taxon>Liliopsida</taxon>
        <taxon>Arecaceae</taxon>
        <taxon>Coryphoideae</taxon>
        <taxon>Phoeniceae</taxon>
        <taxon>Phoenix</taxon>
    </lineage>
</organism>
<evidence type="ECO:0000313" key="5">
    <source>
        <dbReference type="Proteomes" id="UP000228380"/>
    </source>
</evidence>
<evidence type="ECO:0000256" key="3">
    <source>
        <dbReference type="PROSITE-ProRule" id="PRU00339"/>
    </source>
</evidence>
<dbReference type="RefSeq" id="XP_038990428.1">
    <property type="nucleotide sequence ID" value="XM_039134500.1"/>
</dbReference>
<dbReference type="PROSITE" id="PS50005">
    <property type="entry name" value="TPR"/>
    <property type="match status" value="2"/>
</dbReference>
<dbReference type="InterPro" id="IPR011990">
    <property type="entry name" value="TPR-like_helical_dom_sf"/>
</dbReference>
<feature type="repeat" description="TPR" evidence="3">
    <location>
        <begin position="131"/>
        <end position="164"/>
    </location>
</feature>